<evidence type="ECO:0000259" key="1">
    <source>
        <dbReference type="Pfam" id="PF14291"/>
    </source>
</evidence>
<dbReference type="EMBL" id="KZ772697">
    <property type="protein sequence ID" value="PTQ43355.1"/>
    <property type="molecule type" value="Genomic_DNA"/>
</dbReference>
<sequence>MLISLASKRQCTEVLLVATLERDPGLRPTISSYPTSKKDRIRKVYISKGSFQPQLSIYPFVKQGGRFCCFCFQWFALHIWLAYNLAKDVVYCYPCYLFAQDAQASRQFRKVCKLEKHVGKYTSAHSLRFIAWNSLPNQRSSIEATLDCQSEQQKAYHRLWLRASIETVQFLAHQDLAFYGHDESKESFNRGNFLELLTLLNQHFVNYQRICLDLAPKNATMTSPDI</sequence>
<feature type="domain" description="DUF4371" evidence="1">
    <location>
        <begin position="108"/>
        <end position="226"/>
    </location>
</feature>
<dbReference type="InterPro" id="IPR025398">
    <property type="entry name" value="DUF4371"/>
</dbReference>
<dbReference type="AlphaFoldDB" id="A0A2R6XB77"/>
<evidence type="ECO:0000313" key="3">
    <source>
        <dbReference type="Proteomes" id="UP000244005"/>
    </source>
</evidence>
<reference evidence="3" key="1">
    <citation type="journal article" date="2017" name="Cell">
        <title>Insights into land plant evolution garnered from the Marchantia polymorpha genome.</title>
        <authorList>
            <person name="Bowman J.L."/>
            <person name="Kohchi T."/>
            <person name="Yamato K.T."/>
            <person name="Jenkins J."/>
            <person name="Shu S."/>
            <person name="Ishizaki K."/>
            <person name="Yamaoka S."/>
            <person name="Nishihama R."/>
            <person name="Nakamura Y."/>
            <person name="Berger F."/>
            <person name="Adam C."/>
            <person name="Aki S.S."/>
            <person name="Althoff F."/>
            <person name="Araki T."/>
            <person name="Arteaga-Vazquez M.A."/>
            <person name="Balasubrmanian S."/>
            <person name="Barry K."/>
            <person name="Bauer D."/>
            <person name="Boehm C.R."/>
            <person name="Briginshaw L."/>
            <person name="Caballero-Perez J."/>
            <person name="Catarino B."/>
            <person name="Chen F."/>
            <person name="Chiyoda S."/>
            <person name="Chovatia M."/>
            <person name="Davies K.M."/>
            <person name="Delmans M."/>
            <person name="Demura T."/>
            <person name="Dierschke T."/>
            <person name="Dolan L."/>
            <person name="Dorantes-Acosta A.E."/>
            <person name="Eklund D.M."/>
            <person name="Florent S.N."/>
            <person name="Flores-Sandoval E."/>
            <person name="Fujiyama A."/>
            <person name="Fukuzawa H."/>
            <person name="Galik B."/>
            <person name="Grimanelli D."/>
            <person name="Grimwood J."/>
            <person name="Grossniklaus U."/>
            <person name="Hamada T."/>
            <person name="Haseloff J."/>
            <person name="Hetherington A.J."/>
            <person name="Higo A."/>
            <person name="Hirakawa Y."/>
            <person name="Hundley H.N."/>
            <person name="Ikeda Y."/>
            <person name="Inoue K."/>
            <person name="Inoue S.I."/>
            <person name="Ishida S."/>
            <person name="Jia Q."/>
            <person name="Kakita M."/>
            <person name="Kanazawa T."/>
            <person name="Kawai Y."/>
            <person name="Kawashima T."/>
            <person name="Kennedy M."/>
            <person name="Kinose K."/>
            <person name="Kinoshita T."/>
            <person name="Kohara Y."/>
            <person name="Koide E."/>
            <person name="Komatsu K."/>
            <person name="Kopischke S."/>
            <person name="Kubo M."/>
            <person name="Kyozuka J."/>
            <person name="Lagercrantz U."/>
            <person name="Lin S.S."/>
            <person name="Lindquist E."/>
            <person name="Lipzen A.M."/>
            <person name="Lu C.W."/>
            <person name="De Luna E."/>
            <person name="Martienssen R.A."/>
            <person name="Minamino N."/>
            <person name="Mizutani M."/>
            <person name="Mizutani M."/>
            <person name="Mochizuki N."/>
            <person name="Monte I."/>
            <person name="Mosher R."/>
            <person name="Nagasaki H."/>
            <person name="Nakagami H."/>
            <person name="Naramoto S."/>
            <person name="Nishitani K."/>
            <person name="Ohtani M."/>
            <person name="Okamoto T."/>
            <person name="Okumura M."/>
            <person name="Phillips J."/>
            <person name="Pollak B."/>
            <person name="Reinders A."/>
            <person name="Rovekamp M."/>
            <person name="Sano R."/>
            <person name="Sawa S."/>
            <person name="Schmid M.W."/>
            <person name="Shirakawa M."/>
            <person name="Solano R."/>
            <person name="Spunde A."/>
            <person name="Suetsugu N."/>
            <person name="Sugano S."/>
            <person name="Sugiyama A."/>
            <person name="Sun R."/>
            <person name="Suzuki Y."/>
            <person name="Takenaka M."/>
            <person name="Takezawa D."/>
            <person name="Tomogane H."/>
            <person name="Tsuzuki M."/>
            <person name="Ueda T."/>
            <person name="Umeda M."/>
            <person name="Ward J.M."/>
            <person name="Watanabe Y."/>
            <person name="Yazaki K."/>
            <person name="Yokoyama R."/>
            <person name="Yoshitake Y."/>
            <person name="Yotsui I."/>
            <person name="Zachgo S."/>
            <person name="Schmutz J."/>
        </authorList>
    </citation>
    <scope>NUCLEOTIDE SEQUENCE [LARGE SCALE GENOMIC DNA]</scope>
    <source>
        <strain evidence="3">Tak-1</strain>
    </source>
</reference>
<dbReference type="Proteomes" id="UP000244005">
    <property type="component" value="Unassembled WGS sequence"/>
</dbReference>
<dbReference type="OrthoDB" id="1929285at2759"/>
<dbReference type="PANTHER" id="PTHR45749:SF37">
    <property type="entry name" value="OS05G0311600 PROTEIN"/>
    <property type="match status" value="1"/>
</dbReference>
<dbReference type="Pfam" id="PF14291">
    <property type="entry name" value="DUF4371"/>
    <property type="match status" value="1"/>
</dbReference>
<evidence type="ECO:0000313" key="2">
    <source>
        <dbReference type="EMBL" id="PTQ43355.1"/>
    </source>
</evidence>
<dbReference type="PANTHER" id="PTHR45749">
    <property type="match status" value="1"/>
</dbReference>
<keyword evidence="3" id="KW-1185">Reference proteome</keyword>
<accession>A0A2R6XB77</accession>
<organism evidence="2 3">
    <name type="scientific">Marchantia polymorpha</name>
    <name type="common">Common liverwort</name>
    <name type="synonym">Marchantia aquatica</name>
    <dbReference type="NCBI Taxonomy" id="3197"/>
    <lineage>
        <taxon>Eukaryota</taxon>
        <taxon>Viridiplantae</taxon>
        <taxon>Streptophyta</taxon>
        <taxon>Embryophyta</taxon>
        <taxon>Marchantiophyta</taxon>
        <taxon>Marchantiopsida</taxon>
        <taxon>Marchantiidae</taxon>
        <taxon>Marchantiales</taxon>
        <taxon>Marchantiaceae</taxon>
        <taxon>Marchantia</taxon>
    </lineage>
</organism>
<dbReference type="OMA" id="AIDYHIN"/>
<name>A0A2R6XB77_MARPO</name>
<gene>
    <name evidence="2" type="ORF">MARPO_0025s0049</name>
</gene>
<proteinExistence type="predicted"/>
<protein>
    <recommendedName>
        <fullName evidence="1">DUF4371 domain-containing protein</fullName>
    </recommendedName>
</protein>